<dbReference type="SUPFAM" id="SSF81301">
    <property type="entry name" value="Nucleotidyltransferase"/>
    <property type="match status" value="1"/>
</dbReference>
<dbReference type="NCBIfam" id="TIGR00090">
    <property type="entry name" value="rsfS_iojap_ybeB"/>
    <property type="match status" value="1"/>
</dbReference>
<dbReference type="Gene3D" id="3.30.460.10">
    <property type="entry name" value="Beta Polymerase, domain 2"/>
    <property type="match status" value="1"/>
</dbReference>
<dbReference type="HAMAP" id="MF_01477">
    <property type="entry name" value="Iojap_RsfS"/>
    <property type="match status" value="1"/>
</dbReference>
<protein>
    <recommendedName>
        <fullName evidence="2">Ribosomal silencing factor RsfS</fullName>
    </recommendedName>
</protein>
<dbReference type="PANTHER" id="PTHR21043:SF0">
    <property type="entry name" value="MITOCHONDRIAL ASSEMBLY OF RIBOSOMAL LARGE SUBUNIT PROTEIN 1"/>
    <property type="match status" value="1"/>
</dbReference>
<name>A0ABU1H6C8_9GAMM</name>
<comment type="caution">
    <text evidence="3">The sequence shown here is derived from an EMBL/GenBank/DDBJ whole genome shotgun (WGS) entry which is preliminary data.</text>
</comment>
<keyword evidence="2" id="KW-0810">Translation regulation</keyword>
<dbReference type="PANTHER" id="PTHR21043">
    <property type="entry name" value="IOJAP SUPERFAMILY ORTHOLOG"/>
    <property type="match status" value="1"/>
</dbReference>
<comment type="function">
    <text evidence="2">Functions as a ribosomal silencing factor. Interacts with ribosomal protein uL14 (rplN), blocking formation of intersubunit bridge B8. Prevents association of the 30S and 50S ribosomal subunits and the formation of functional ribosomes, thus repressing translation.</text>
</comment>
<dbReference type="InterPro" id="IPR004394">
    <property type="entry name" value="Iojap/RsfS/C7orf30"/>
</dbReference>
<gene>
    <name evidence="2 3" type="primary">rsfS</name>
    <name evidence="3" type="ORF">QC823_11785</name>
</gene>
<proteinExistence type="inferred from homology"/>
<keyword evidence="4" id="KW-1185">Reference proteome</keyword>
<keyword evidence="2" id="KW-0678">Repressor</keyword>
<accession>A0ABU1H6C8</accession>
<comment type="similarity">
    <text evidence="1 2">Belongs to the Iojap/RsfS family.</text>
</comment>
<evidence type="ECO:0000256" key="1">
    <source>
        <dbReference type="ARBA" id="ARBA00010574"/>
    </source>
</evidence>
<organism evidence="3 4">
    <name type="scientific">Vreelandella vilamensis</name>
    <dbReference type="NCBI Taxonomy" id="531309"/>
    <lineage>
        <taxon>Bacteria</taxon>
        <taxon>Pseudomonadati</taxon>
        <taxon>Pseudomonadota</taxon>
        <taxon>Gammaproteobacteria</taxon>
        <taxon>Oceanospirillales</taxon>
        <taxon>Halomonadaceae</taxon>
        <taxon>Vreelandella</taxon>
    </lineage>
</organism>
<dbReference type="EMBL" id="JARWAN010000019">
    <property type="protein sequence ID" value="MDR5899665.1"/>
    <property type="molecule type" value="Genomic_DNA"/>
</dbReference>
<dbReference type="Pfam" id="PF02410">
    <property type="entry name" value="RsfS"/>
    <property type="match status" value="1"/>
</dbReference>
<evidence type="ECO:0000256" key="2">
    <source>
        <dbReference type="HAMAP-Rule" id="MF_01477"/>
    </source>
</evidence>
<sequence length="129" mass="14185">MHIDTLKKLAIDALEELKARDITQLDVAKLTDVTDLMIIASGTSTRHVSALAQNLVEKAKAEGMQPRGVEGGNNADWVLVDLGDIIVHIMLPEARALYDLERLWADLPADSATAHEIVRERMEDQVSTS</sequence>
<dbReference type="Proteomes" id="UP001254564">
    <property type="component" value="Unassembled WGS sequence"/>
</dbReference>
<keyword evidence="2" id="KW-0963">Cytoplasm</keyword>
<comment type="subcellular location">
    <subcellularLocation>
        <location evidence="2">Cytoplasm</location>
    </subcellularLocation>
</comment>
<reference evidence="3 4" key="1">
    <citation type="submission" date="2023-04" db="EMBL/GenBank/DDBJ databases">
        <title>A long-awaited taxogenomic arrangement of the family Halomonadaceae.</title>
        <authorList>
            <person name="De La Haba R."/>
            <person name="Chuvochina M."/>
            <person name="Wittouck S."/>
            <person name="Arahal D.R."/>
            <person name="Sanchez-Porro C."/>
            <person name="Hugenholtz P."/>
            <person name="Ventosa A."/>
        </authorList>
    </citation>
    <scope>NUCLEOTIDE SEQUENCE [LARGE SCALE GENOMIC DNA]</scope>
    <source>
        <strain evidence="3 4">DSM 21020</strain>
    </source>
</reference>
<dbReference type="InterPro" id="IPR043519">
    <property type="entry name" value="NT_sf"/>
</dbReference>
<dbReference type="RefSeq" id="WP_309656545.1">
    <property type="nucleotide sequence ID" value="NZ_JARWAN010000019.1"/>
</dbReference>
<evidence type="ECO:0000313" key="4">
    <source>
        <dbReference type="Proteomes" id="UP001254564"/>
    </source>
</evidence>
<comment type="subunit">
    <text evidence="2">Interacts with ribosomal protein uL14 (rplN).</text>
</comment>
<evidence type="ECO:0000313" key="3">
    <source>
        <dbReference type="EMBL" id="MDR5899665.1"/>
    </source>
</evidence>